<name>A0ABP7M0F8_9GAMM</name>
<proteinExistence type="predicted"/>
<dbReference type="Proteomes" id="UP001501565">
    <property type="component" value="Unassembled WGS sequence"/>
</dbReference>
<evidence type="ECO:0000313" key="1">
    <source>
        <dbReference type="EMBL" id="GAA3912240.1"/>
    </source>
</evidence>
<protein>
    <submittedName>
        <fullName evidence="1">Uncharacterized protein</fullName>
    </submittedName>
</protein>
<comment type="caution">
    <text evidence="1">The sequence shown here is derived from an EMBL/GenBank/DDBJ whole genome shotgun (WGS) entry which is preliminary data.</text>
</comment>
<keyword evidence="2" id="KW-1185">Reference proteome</keyword>
<organism evidence="1 2">
    <name type="scientific">Litoribacillus peritrichatus</name>
    <dbReference type="NCBI Taxonomy" id="718191"/>
    <lineage>
        <taxon>Bacteria</taxon>
        <taxon>Pseudomonadati</taxon>
        <taxon>Pseudomonadota</taxon>
        <taxon>Gammaproteobacteria</taxon>
        <taxon>Oceanospirillales</taxon>
        <taxon>Oceanospirillaceae</taxon>
        <taxon>Litoribacillus</taxon>
    </lineage>
</organism>
<reference evidence="2" key="1">
    <citation type="journal article" date="2019" name="Int. J. Syst. Evol. Microbiol.">
        <title>The Global Catalogue of Microorganisms (GCM) 10K type strain sequencing project: providing services to taxonomists for standard genome sequencing and annotation.</title>
        <authorList>
            <consortium name="The Broad Institute Genomics Platform"/>
            <consortium name="The Broad Institute Genome Sequencing Center for Infectious Disease"/>
            <person name="Wu L."/>
            <person name="Ma J."/>
        </authorList>
    </citation>
    <scope>NUCLEOTIDE SEQUENCE [LARGE SCALE GENOMIC DNA]</scope>
    <source>
        <strain evidence="2">JCM 17551</strain>
    </source>
</reference>
<evidence type="ECO:0000313" key="2">
    <source>
        <dbReference type="Proteomes" id="UP001501565"/>
    </source>
</evidence>
<gene>
    <name evidence="1" type="ORF">GCM10022277_03680</name>
</gene>
<dbReference type="EMBL" id="BAABBN010000004">
    <property type="protein sequence ID" value="GAA3912240.1"/>
    <property type="molecule type" value="Genomic_DNA"/>
</dbReference>
<accession>A0ABP7M0F8</accession>
<sequence length="47" mass="5613">MVFVIDDSENEGLIKEYEYHSFQVDFERKIFFKLGILVPALYVDNKL</sequence>